<evidence type="ECO:0000313" key="2">
    <source>
        <dbReference type="EMBL" id="CAK8692676.1"/>
    </source>
</evidence>
<proteinExistence type="predicted"/>
<keyword evidence="1" id="KW-0732">Signal</keyword>
<evidence type="ECO:0000313" key="3">
    <source>
        <dbReference type="Proteomes" id="UP001642483"/>
    </source>
</evidence>
<reference evidence="2 3" key="1">
    <citation type="submission" date="2024-02" db="EMBL/GenBank/DDBJ databases">
        <authorList>
            <person name="Daric V."/>
            <person name="Darras S."/>
        </authorList>
    </citation>
    <scope>NUCLEOTIDE SEQUENCE [LARGE SCALE GENOMIC DNA]</scope>
</reference>
<sequence length="107" mass="12182">MKYRVLIVLIASELLFAGLASSSNRVCQECADECDFPVEGTACRDCVINRCRDNMSICGQHPFQLQEQCLDEPCYTMHMVDTPTWVICVDEQGKILSNHTCCWWGEK</sequence>
<keyword evidence="3" id="KW-1185">Reference proteome</keyword>
<name>A0ABP0GLR8_CLALP</name>
<accession>A0ABP0GLR8</accession>
<feature type="chain" id="PRO_5045548141" evidence="1">
    <location>
        <begin position="21"/>
        <end position="107"/>
    </location>
</feature>
<dbReference type="EMBL" id="CAWYQH010000130">
    <property type="protein sequence ID" value="CAK8692676.1"/>
    <property type="molecule type" value="Genomic_DNA"/>
</dbReference>
<gene>
    <name evidence="2" type="ORF">CVLEPA_LOCUS25927</name>
</gene>
<comment type="caution">
    <text evidence="2">The sequence shown here is derived from an EMBL/GenBank/DDBJ whole genome shotgun (WGS) entry which is preliminary data.</text>
</comment>
<organism evidence="2 3">
    <name type="scientific">Clavelina lepadiformis</name>
    <name type="common">Light-bulb sea squirt</name>
    <name type="synonym">Ascidia lepadiformis</name>
    <dbReference type="NCBI Taxonomy" id="159417"/>
    <lineage>
        <taxon>Eukaryota</taxon>
        <taxon>Metazoa</taxon>
        <taxon>Chordata</taxon>
        <taxon>Tunicata</taxon>
        <taxon>Ascidiacea</taxon>
        <taxon>Aplousobranchia</taxon>
        <taxon>Clavelinidae</taxon>
        <taxon>Clavelina</taxon>
    </lineage>
</organism>
<feature type="signal peptide" evidence="1">
    <location>
        <begin position="1"/>
        <end position="20"/>
    </location>
</feature>
<evidence type="ECO:0000256" key="1">
    <source>
        <dbReference type="SAM" id="SignalP"/>
    </source>
</evidence>
<protein>
    <submittedName>
        <fullName evidence="2">Uncharacterized protein</fullName>
    </submittedName>
</protein>
<dbReference type="Proteomes" id="UP001642483">
    <property type="component" value="Unassembled WGS sequence"/>
</dbReference>